<evidence type="ECO:0000259" key="4">
    <source>
        <dbReference type="PROSITE" id="PS50995"/>
    </source>
</evidence>
<evidence type="ECO:0000256" key="1">
    <source>
        <dbReference type="ARBA" id="ARBA00023015"/>
    </source>
</evidence>
<dbReference type="GO" id="GO:0003700">
    <property type="term" value="F:DNA-binding transcription factor activity"/>
    <property type="evidence" value="ECO:0007669"/>
    <property type="project" value="InterPro"/>
</dbReference>
<keyword evidence="3" id="KW-0804">Transcription</keyword>
<reference evidence="5" key="2">
    <citation type="journal article" date="2021" name="PeerJ">
        <title>Extensive microbial diversity within the chicken gut microbiome revealed by metagenomics and culture.</title>
        <authorList>
            <person name="Gilroy R."/>
            <person name="Ravi A."/>
            <person name="Getino M."/>
            <person name="Pursley I."/>
            <person name="Horton D.L."/>
            <person name="Alikhan N.F."/>
            <person name="Baker D."/>
            <person name="Gharbi K."/>
            <person name="Hall N."/>
            <person name="Watson M."/>
            <person name="Adriaenssens E.M."/>
            <person name="Foster-Nyarko E."/>
            <person name="Jarju S."/>
            <person name="Secka A."/>
            <person name="Antonio M."/>
            <person name="Oren A."/>
            <person name="Chaudhuri R.R."/>
            <person name="La Ragione R."/>
            <person name="Hildebrand F."/>
            <person name="Pallen M.J."/>
        </authorList>
    </citation>
    <scope>NUCLEOTIDE SEQUENCE</scope>
    <source>
        <strain evidence="5">ChiSxjej2B14-6234</strain>
    </source>
</reference>
<dbReference type="InterPro" id="IPR036388">
    <property type="entry name" value="WH-like_DNA-bd_sf"/>
</dbReference>
<dbReference type="Pfam" id="PF01047">
    <property type="entry name" value="MarR"/>
    <property type="match status" value="1"/>
</dbReference>
<dbReference type="PANTHER" id="PTHR42756">
    <property type="entry name" value="TRANSCRIPTIONAL REGULATOR, MARR"/>
    <property type="match status" value="1"/>
</dbReference>
<dbReference type="EMBL" id="DVFJ01000011">
    <property type="protein sequence ID" value="HIQ71423.1"/>
    <property type="molecule type" value="Genomic_DNA"/>
</dbReference>
<organism evidence="5 6">
    <name type="scientific">Candidatus Onthenecus intestinigallinarum</name>
    <dbReference type="NCBI Taxonomy" id="2840875"/>
    <lineage>
        <taxon>Bacteria</taxon>
        <taxon>Bacillati</taxon>
        <taxon>Bacillota</taxon>
        <taxon>Clostridia</taxon>
        <taxon>Eubacteriales</taxon>
        <taxon>Candidatus Onthenecus</taxon>
    </lineage>
</organism>
<accession>A0A9D0Z9G3</accession>
<name>A0A9D0Z9G3_9FIRM</name>
<protein>
    <submittedName>
        <fullName evidence="5">MarR family transcriptional regulator</fullName>
    </submittedName>
</protein>
<dbReference type="SMART" id="SM00347">
    <property type="entry name" value="HTH_MARR"/>
    <property type="match status" value="1"/>
</dbReference>
<evidence type="ECO:0000313" key="5">
    <source>
        <dbReference type="EMBL" id="HIQ71423.1"/>
    </source>
</evidence>
<reference evidence="5" key="1">
    <citation type="submission" date="2020-10" db="EMBL/GenBank/DDBJ databases">
        <authorList>
            <person name="Gilroy R."/>
        </authorList>
    </citation>
    <scope>NUCLEOTIDE SEQUENCE</scope>
    <source>
        <strain evidence="5">ChiSxjej2B14-6234</strain>
    </source>
</reference>
<keyword evidence="1" id="KW-0805">Transcription regulation</keyword>
<dbReference type="PRINTS" id="PR00598">
    <property type="entry name" value="HTHMARR"/>
</dbReference>
<gene>
    <name evidence="5" type="ORF">IAB73_04330</name>
</gene>
<dbReference type="Proteomes" id="UP000886887">
    <property type="component" value="Unassembled WGS sequence"/>
</dbReference>
<proteinExistence type="predicted"/>
<dbReference type="InterPro" id="IPR000835">
    <property type="entry name" value="HTH_MarR-typ"/>
</dbReference>
<keyword evidence="2" id="KW-0238">DNA-binding</keyword>
<comment type="caution">
    <text evidence="5">The sequence shown here is derived from an EMBL/GenBank/DDBJ whole genome shotgun (WGS) entry which is preliminary data.</text>
</comment>
<feature type="domain" description="HTH marR-type" evidence="4">
    <location>
        <begin position="2"/>
        <end position="137"/>
    </location>
</feature>
<evidence type="ECO:0000313" key="6">
    <source>
        <dbReference type="Proteomes" id="UP000886887"/>
    </source>
</evidence>
<dbReference type="GO" id="GO:0003677">
    <property type="term" value="F:DNA binding"/>
    <property type="evidence" value="ECO:0007669"/>
    <property type="project" value="UniProtKB-KW"/>
</dbReference>
<dbReference type="PANTHER" id="PTHR42756:SF1">
    <property type="entry name" value="TRANSCRIPTIONAL REPRESSOR OF EMRAB OPERON"/>
    <property type="match status" value="1"/>
</dbReference>
<dbReference type="InterPro" id="IPR036390">
    <property type="entry name" value="WH_DNA-bd_sf"/>
</dbReference>
<dbReference type="Gene3D" id="1.10.10.10">
    <property type="entry name" value="Winged helix-like DNA-binding domain superfamily/Winged helix DNA-binding domain"/>
    <property type="match status" value="1"/>
</dbReference>
<evidence type="ECO:0000256" key="3">
    <source>
        <dbReference type="ARBA" id="ARBA00023163"/>
    </source>
</evidence>
<dbReference type="PROSITE" id="PS50995">
    <property type="entry name" value="HTH_MARR_2"/>
    <property type="match status" value="1"/>
</dbReference>
<evidence type="ECO:0000256" key="2">
    <source>
        <dbReference type="ARBA" id="ARBA00023125"/>
    </source>
</evidence>
<sequence>MQDEYRALLMRLMRVNRICFLLSYAHLEELGLYPGQPQMLITLLGRDGISQRELAQAMSIKPATLTVMLRRMAGKGLVRRAADARDQRVTRLYLTQAGLETARRLEEMIGRMGREIFGVLQPEERAQLAAMLGRVTAAAQRRLSGEDGGTDE</sequence>
<dbReference type="SUPFAM" id="SSF46785">
    <property type="entry name" value="Winged helix' DNA-binding domain"/>
    <property type="match status" value="1"/>
</dbReference>
<dbReference type="AlphaFoldDB" id="A0A9D0Z9G3"/>